<dbReference type="OrthoDB" id="272392at2759"/>
<dbReference type="Pfam" id="PF20912">
    <property type="entry name" value="RPC3_helical"/>
    <property type="match status" value="1"/>
</dbReference>
<feature type="domain" description="RNA polymerase III Rpc82 C -terminal" evidence="9">
    <location>
        <begin position="148"/>
        <end position="421"/>
    </location>
</feature>
<dbReference type="GO" id="GO:0006351">
    <property type="term" value="P:DNA-templated transcription"/>
    <property type="evidence" value="ECO:0007669"/>
    <property type="project" value="InterPro"/>
</dbReference>
<proteinExistence type="inferred from homology"/>
<evidence type="ECO:0000259" key="9">
    <source>
        <dbReference type="Pfam" id="PF05645"/>
    </source>
</evidence>
<keyword evidence="4 8" id="KW-0240">DNA-directed RNA polymerase</keyword>
<comment type="subunit">
    <text evidence="2 8">Component of the RNA polymerase III (Pol III) complex consisting of 17 subunits.</text>
</comment>
<evidence type="ECO:0000256" key="3">
    <source>
        <dbReference type="ARBA" id="ARBA00016689"/>
    </source>
</evidence>
<dbReference type="Pfam" id="PF22536">
    <property type="entry name" value="WHD_POLR3C"/>
    <property type="match status" value="1"/>
</dbReference>
<dbReference type="Pfam" id="PF08221">
    <property type="entry name" value="HTH_9"/>
    <property type="match status" value="1"/>
</dbReference>
<comment type="caution">
    <text evidence="12">The sequence shown here is derived from an EMBL/GenBank/DDBJ whole genome shotgun (WGS) entry which is preliminary data.</text>
</comment>
<dbReference type="InterPro" id="IPR039748">
    <property type="entry name" value="RPC3"/>
</dbReference>
<dbReference type="InterPro" id="IPR036388">
    <property type="entry name" value="WH-like_DNA-bd_sf"/>
</dbReference>
<name>A0A367XZD9_9ASCO</name>
<dbReference type="GO" id="GO:0005666">
    <property type="term" value="C:RNA polymerase III complex"/>
    <property type="evidence" value="ECO:0007669"/>
    <property type="project" value="UniProtKB-UniRule"/>
</dbReference>
<dbReference type="Pfam" id="PF05645">
    <property type="entry name" value="RNA_pol_Rpc82"/>
    <property type="match status" value="1"/>
</dbReference>
<dbReference type="EMBL" id="QLNQ01000027">
    <property type="protein sequence ID" value="RCK58968.1"/>
    <property type="molecule type" value="Genomic_DNA"/>
</dbReference>
<comment type="function">
    <text evidence="7 8">DNA-dependent RNA polymerase catalyzes the transcription of DNA into RNA using the four ribonucleoside triphosphates as substrates. Specific core component of RNA polymerase III which synthesizes small RNAs, such as 5S rRNA and tRNAs.</text>
</comment>
<dbReference type="GO" id="GO:0003697">
    <property type="term" value="F:single-stranded DNA binding"/>
    <property type="evidence" value="ECO:0007669"/>
    <property type="project" value="UniProtKB-UniRule"/>
</dbReference>
<protein>
    <recommendedName>
        <fullName evidence="3 8">DNA-directed RNA polymerase III subunit RPC3</fullName>
        <shortName evidence="8">RNA polymerase III subunit C3</shortName>
    </recommendedName>
</protein>
<dbReference type="InterPro" id="IPR008806">
    <property type="entry name" value="RNA_pol_III_Rpc82_C"/>
</dbReference>
<evidence type="ECO:0000256" key="5">
    <source>
        <dbReference type="ARBA" id="ARBA00023163"/>
    </source>
</evidence>
<comment type="similarity">
    <text evidence="8">Belongs to the RNA polymerase beta chain family.</text>
</comment>
<comment type="subcellular location">
    <subcellularLocation>
        <location evidence="1 8">Nucleus</location>
    </subcellularLocation>
</comment>
<evidence type="ECO:0000256" key="8">
    <source>
        <dbReference type="RuleBase" id="RU367076"/>
    </source>
</evidence>
<evidence type="ECO:0000256" key="6">
    <source>
        <dbReference type="ARBA" id="ARBA00023242"/>
    </source>
</evidence>
<organism evidence="12 13">
    <name type="scientific">Candida viswanathii</name>
    <dbReference type="NCBI Taxonomy" id="5486"/>
    <lineage>
        <taxon>Eukaryota</taxon>
        <taxon>Fungi</taxon>
        <taxon>Dikarya</taxon>
        <taxon>Ascomycota</taxon>
        <taxon>Saccharomycotina</taxon>
        <taxon>Pichiomycetes</taxon>
        <taxon>Debaryomycetaceae</taxon>
        <taxon>Candida/Lodderomyces clade</taxon>
        <taxon>Candida</taxon>
    </lineage>
</organism>
<gene>
    <name evidence="12" type="primary">RPC82_0</name>
    <name evidence="12" type="ORF">Cantr_07869</name>
</gene>
<dbReference type="Gene3D" id="1.10.10.10">
    <property type="entry name" value="Winged helix-like DNA-binding domain superfamily/Winged helix DNA-binding domain"/>
    <property type="match status" value="3"/>
</dbReference>
<dbReference type="STRING" id="5486.A0A367XZD9"/>
<evidence type="ECO:0000259" key="10">
    <source>
        <dbReference type="Pfam" id="PF08221"/>
    </source>
</evidence>
<dbReference type="PANTHER" id="PTHR12949">
    <property type="entry name" value="RNA POLYMERASE III DNA DIRECTED -RELATED"/>
    <property type="match status" value="1"/>
</dbReference>
<evidence type="ECO:0000313" key="12">
    <source>
        <dbReference type="EMBL" id="RCK58968.1"/>
    </source>
</evidence>
<dbReference type="InterPro" id="IPR013197">
    <property type="entry name" value="RNA_pol_III_RPC82-rel_HTH"/>
</dbReference>
<evidence type="ECO:0000256" key="7">
    <source>
        <dbReference type="ARBA" id="ARBA00025127"/>
    </source>
</evidence>
<dbReference type="PANTHER" id="PTHR12949:SF0">
    <property type="entry name" value="DNA-DIRECTED RNA POLYMERASE III SUBUNIT RPC3"/>
    <property type="match status" value="1"/>
</dbReference>
<keyword evidence="6 8" id="KW-0539">Nucleus</keyword>
<keyword evidence="5 8" id="KW-0804">Transcription</keyword>
<feature type="domain" description="DNA-directed RNA polymerase III subunit RPC3 winged-helix" evidence="11">
    <location>
        <begin position="427"/>
        <end position="501"/>
    </location>
</feature>
<sequence length="585" mass="67040">MDDFQTEVARTQSPNSYLYTTLAQIHLGEIASCIIAKLIAHGRLTAKDISVRTKIPIKNVKTALVSLIQLNCLYYWEEKDKKVFYSLKETGLLLFLYSGDIINHIKKEYGEDEAEIIQNILTYGHVRVDDYLSQFKDDKARQIDEENRFLRLFNDKWLVRLQDFDFHPLDDIWNKVYNEALAETPRASFTSETKRVQEAQDKAKIKLTTLLESGQASSDLFTEVNGVKKLKPELVITFNLERFQKHLRTNALVSLVKARIGLLTAIIFEAGLKHIESNSPDLRYPILDIPGLVNDPTSAKEFIIKAENKLASEKKITFSARDIERYLPKQVDFNNSIITPTFAKPKRPFENGDASPDSKKLKLEDGTAASKPAFVSDGPKYNSSILEQHLKLLLNGTNTAFVYEISPGNYVVPFANLTKILKQFNFEMLVKTTLGEQGFRILRCIKAMRLVDEKAISNAVLLKEKTVRSEIYHLIRANVIEIQEVPRSADRAASKTFYLFRHKENYPFLVNCLIHDMAMILNGIEKFKSEHHILLEKCNRIDVQGQEEQLLLESELKTLHGLQNREISNIVRLDRLVVLFSIFSQ</sequence>
<evidence type="ECO:0000256" key="4">
    <source>
        <dbReference type="ARBA" id="ARBA00022478"/>
    </source>
</evidence>
<evidence type="ECO:0000259" key="11">
    <source>
        <dbReference type="Pfam" id="PF22536"/>
    </source>
</evidence>
<dbReference type="Proteomes" id="UP000253472">
    <property type="component" value="Unassembled WGS sequence"/>
</dbReference>
<evidence type="ECO:0000256" key="2">
    <source>
        <dbReference type="ARBA" id="ARBA00011206"/>
    </source>
</evidence>
<feature type="domain" description="RNA polymerase III subunit RPC82-related helix-turn-helix" evidence="10">
    <location>
        <begin position="18"/>
        <end position="78"/>
    </location>
</feature>
<accession>A0A367XZD9</accession>
<evidence type="ECO:0000256" key="1">
    <source>
        <dbReference type="ARBA" id="ARBA00004123"/>
    </source>
</evidence>
<dbReference type="AlphaFoldDB" id="A0A367XZD9"/>
<dbReference type="InterPro" id="IPR055207">
    <property type="entry name" value="POLR3C_WHD"/>
</dbReference>
<reference evidence="12 13" key="1">
    <citation type="submission" date="2018-06" db="EMBL/GenBank/DDBJ databases">
        <title>Whole genome sequencing of Candida tropicalis (genome annotated by CSBL at Korea University).</title>
        <authorList>
            <person name="Ahn J."/>
        </authorList>
    </citation>
    <scope>NUCLEOTIDE SEQUENCE [LARGE SCALE GENOMIC DNA]</scope>
    <source>
        <strain evidence="12 13">ATCC 20962</strain>
    </source>
</reference>
<keyword evidence="13" id="KW-1185">Reference proteome</keyword>
<evidence type="ECO:0000313" key="13">
    <source>
        <dbReference type="Proteomes" id="UP000253472"/>
    </source>
</evidence>